<feature type="region of interest" description="Disordered" evidence="6">
    <location>
        <begin position="1306"/>
        <end position="1327"/>
    </location>
</feature>
<sequence>MAAATFAARGGGGSPPHMDAFLRPPDMAMATGVAGTVDEAHKLLRLRLDQMGYQRLHLPPDAVQLATRLLSDLIVTTDTARKLKFEKDAAHAETRTLQDQVSPLRQEIARITSENNRLHSDIITAQSLLDQQKQRARQTIRRIESEREDLKFMVSQHQHRAEMEMKKAEAERTKVADMLIKQGIVQDGTHKKDGGSRKVTKAAEKLFSQLQKIDLETGLEPLHNAPIPFLGPDPVIADALRMAEARVEQLSKMKDDLTAKNIDLDNQVQLLREQVARREQESARLGAQLEVARAQQFSTVPPGARPLHEIRGDEPGHSETAGIRDLTVARQRIEQLEMQVEYLQEHVDGLEKELSSYEAGQQTMLAIKEDELQALQLDLNREKERGDGLLKNLNKLEGMLHELQGLKAASPKRHVDFRDENNATTKTRPARSNNREDRSTKGEVPLKMPIRQVAGLTEKLKKAEAELKRVNIQLSSLKIDYEKTSQETEKLRADLAAANAAQAGPRDDAQGVRHSPLKRPATPKRNILPEVEADSQILDDLDDISEQIRRDPPAPVEAMPISSKLQAENRELLEKIQKLEKQKTQFEADIEAMHRELVLAKRKTSEADSKQSTIESLERQVAAKQDEVKQLTQKMDDADSRGASAIAVQDKLIAELEQVKKERDELVKSLEQFESHLADVHRTFDALSAERDNIGKLYEQATEELQALRNANADSSASPLPAADVNALRARIELLRAKERSLESKIEELERANDLLHKEVQAASVDGTAASAMQENQVPNEIEKDLISARAELADKVAEVERLSSRLADLEVDRERQSITMREVKSRLSETESRLERVQADMARAMHERDEQALRTNEQRRILAQVDKERDIFQADMDAKAEKIVELQSVITRMKEDTRRIEADYLTLREHADALAQSLNEQDREIVSLQKQVEHLSSERDHYASEAQRNAEEARNVGSDLVALTKENQVLNGELSEAIADRDHLRAELGEFERQNQYLEEVARGREQEKDILMSSYRKLISDHEKLEGSVRAANEDGNNMRMEVIMRDKKSQQLQRQLDELSAEAAQVRIDLGSYEKQCSNLTRSLAAAERSIRHLEADKVRLQREVQAARDVALSVERTKDDLQRQATATIVEMERLNGTLRRLESEKEAYESQARAERLKVDRLEHLLAAERTRHAQAAQAQTHSKDGLDEHDKELAQQHAAALSALTRELKDLEQRHRGVLANLADAERAAREAQEAHTAVASRCAALERELADVTAHLHNKEDIIHDILAMRNDATDAKSDVERKVEAELEKTKAQLRKYEVQLAGRRRPQDSPDYTTDARP</sequence>
<feature type="region of interest" description="Disordered" evidence="6">
    <location>
        <begin position="300"/>
        <end position="319"/>
    </location>
</feature>
<feature type="coiled-coil region" evidence="5">
    <location>
        <begin position="326"/>
        <end position="385"/>
    </location>
</feature>
<keyword evidence="5" id="KW-0175">Coiled coil</keyword>
<accession>A0A507CRH3</accession>
<reference evidence="7 8" key="1">
    <citation type="journal article" date="2019" name="Sci. Rep.">
        <title>Comparative genomics of chytrid fungi reveal insights into the obligate biotrophic and pathogenic lifestyle of Synchytrium endobioticum.</title>
        <authorList>
            <person name="van de Vossenberg B.T.L.H."/>
            <person name="Warris S."/>
            <person name="Nguyen H.D.T."/>
            <person name="van Gent-Pelzer M.P.E."/>
            <person name="Joly D.L."/>
            <person name="van de Geest H.C."/>
            <person name="Bonants P.J.M."/>
            <person name="Smith D.S."/>
            <person name="Levesque C.A."/>
            <person name="van der Lee T.A.J."/>
        </authorList>
    </citation>
    <scope>NUCLEOTIDE SEQUENCE [LARGE SCALE GENOMIC DNA]</scope>
    <source>
        <strain evidence="7 8">LEV6574</strain>
    </source>
</reference>
<keyword evidence="2" id="KW-0963">Cytoplasm</keyword>
<feature type="coiled-coil region" evidence="5">
    <location>
        <begin position="562"/>
        <end position="855"/>
    </location>
</feature>
<evidence type="ECO:0000256" key="5">
    <source>
        <dbReference type="SAM" id="Coils"/>
    </source>
</evidence>
<comment type="caution">
    <text evidence="7">The sequence shown here is derived from an EMBL/GenBank/DDBJ whole genome shotgun (WGS) entry which is preliminary data.</text>
</comment>
<evidence type="ECO:0000313" key="7">
    <source>
        <dbReference type="EMBL" id="TPX41772.1"/>
    </source>
</evidence>
<dbReference type="VEuPathDB" id="FungiDB:SeMB42_g03840"/>
<feature type="coiled-coil region" evidence="5">
    <location>
        <begin position="126"/>
        <end position="153"/>
    </location>
</feature>
<feature type="compositionally biased region" description="Basic and acidic residues" evidence="6">
    <location>
        <begin position="306"/>
        <end position="317"/>
    </location>
</feature>
<dbReference type="EMBL" id="QEAM01000303">
    <property type="protein sequence ID" value="TPX41772.1"/>
    <property type="molecule type" value="Genomic_DNA"/>
</dbReference>
<dbReference type="OrthoDB" id="10254663at2759"/>
<keyword evidence="3" id="KW-0206">Cytoskeleton</keyword>
<feature type="region of interest" description="Disordered" evidence="6">
    <location>
        <begin position="416"/>
        <end position="445"/>
    </location>
</feature>
<feature type="compositionally biased region" description="Polar residues" evidence="6">
    <location>
        <begin position="422"/>
        <end position="432"/>
    </location>
</feature>
<organism evidence="7 8">
    <name type="scientific">Synchytrium endobioticum</name>
    <dbReference type="NCBI Taxonomy" id="286115"/>
    <lineage>
        <taxon>Eukaryota</taxon>
        <taxon>Fungi</taxon>
        <taxon>Fungi incertae sedis</taxon>
        <taxon>Chytridiomycota</taxon>
        <taxon>Chytridiomycota incertae sedis</taxon>
        <taxon>Chytridiomycetes</taxon>
        <taxon>Synchytriales</taxon>
        <taxon>Synchytriaceae</taxon>
        <taxon>Synchytrium</taxon>
    </lineage>
</organism>
<feature type="region of interest" description="Disordered" evidence="6">
    <location>
        <begin position="499"/>
        <end position="522"/>
    </location>
</feature>
<dbReference type="Proteomes" id="UP000320475">
    <property type="component" value="Unassembled WGS sequence"/>
</dbReference>
<feature type="coiled-coil region" evidence="5">
    <location>
        <begin position="240"/>
        <end position="281"/>
    </location>
</feature>
<protein>
    <submittedName>
        <fullName evidence="7">Uncharacterized protein</fullName>
    </submittedName>
</protein>
<evidence type="ECO:0000256" key="1">
    <source>
        <dbReference type="ARBA" id="ARBA00004114"/>
    </source>
</evidence>
<feature type="coiled-coil region" evidence="5">
    <location>
        <begin position="912"/>
        <end position="1002"/>
    </location>
</feature>
<feature type="coiled-coil region" evidence="5">
    <location>
        <begin position="1052"/>
        <end position="1170"/>
    </location>
</feature>
<evidence type="ECO:0000256" key="2">
    <source>
        <dbReference type="ARBA" id="ARBA00022490"/>
    </source>
</evidence>
<comment type="similarity">
    <text evidence="4">Belongs to the CEP135/TSGA10 family.</text>
</comment>
<feature type="compositionally biased region" description="Basic and acidic residues" evidence="6">
    <location>
        <begin position="1187"/>
        <end position="1196"/>
    </location>
</feature>
<evidence type="ECO:0000313" key="8">
    <source>
        <dbReference type="Proteomes" id="UP000320475"/>
    </source>
</evidence>
<evidence type="ECO:0000256" key="3">
    <source>
        <dbReference type="ARBA" id="ARBA00023212"/>
    </source>
</evidence>
<gene>
    <name evidence="7" type="ORF">SeLEV6574_g05930</name>
</gene>
<dbReference type="GO" id="GO:0005814">
    <property type="term" value="C:centriole"/>
    <property type="evidence" value="ECO:0007669"/>
    <property type="project" value="UniProtKB-SubCell"/>
</dbReference>
<proteinExistence type="inferred from homology"/>
<feature type="region of interest" description="Disordered" evidence="6">
    <location>
        <begin position="1176"/>
        <end position="1196"/>
    </location>
</feature>
<dbReference type="InterPro" id="IPR051877">
    <property type="entry name" value="Centriole_BasalBody_StrucProt"/>
</dbReference>
<dbReference type="PANTHER" id="PTHR20544:SF0">
    <property type="entry name" value="NUCLEOPROTEIN TPR_MLP1 DOMAIN-CONTAINING PROTEIN"/>
    <property type="match status" value="1"/>
</dbReference>
<dbReference type="PANTHER" id="PTHR20544">
    <property type="entry name" value="CENTROSOMAL PROTEIN CEP135"/>
    <property type="match status" value="1"/>
</dbReference>
<evidence type="ECO:0000256" key="4">
    <source>
        <dbReference type="ARBA" id="ARBA00038123"/>
    </source>
</evidence>
<name>A0A507CRH3_9FUNG</name>
<evidence type="ECO:0000256" key="6">
    <source>
        <dbReference type="SAM" id="MobiDB-lite"/>
    </source>
</evidence>
<comment type="subcellular location">
    <subcellularLocation>
        <location evidence="1">Cytoplasm</location>
        <location evidence="1">Cytoskeleton</location>
        <location evidence="1">Microtubule organizing center</location>
        <location evidence="1">Centrosome</location>
        <location evidence="1">Centriole</location>
    </subcellularLocation>
</comment>